<keyword evidence="2" id="KW-1185">Reference proteome</keyword>
<gene>
    <name evidence="1" type="ORF">ATN00_07835</name>
</gene>
<name>A0A0S3EXR0_9SPHN</name>
<dbReference type="EMBL" id="CP013264">
    <property type="protein sequence ID" value="ALR20227.1"/>
    <property type="molecule type" value="Genomic_DNA"/>
</dbReference>
<proteinExistence type="predicted"/>
<evidence type="ECO:0000313" key="1">
    <source>
        <dbReference type="EMBL" id="ALR20227.1"/>
    </source>
</evidence>
<dbReference type="Pfam" id="PF10118">
    <property type="entry name" value="Metal_hydrol"/>
    <property type="match status" value="1"/>
</dbReference>
<dbReference type="STRING" id="1332080.ATN00_07835"/>
<reference evidence="1 2" key="1">
    <citation type="submission" date="2015-11" db="EMBL/GenBank/DDBJ databases">
        <title>A Two-component Flavoprotein Monooxygenase System MeaXY Responsible for para-Hydroxylation of 2-Methyl-6-ethylaniline and 2,6-Diethylaniline in Sphingobium baderi DE-13.</title>
        <authorList>
            <person name="Cheng M."/>
            <person name="Meng Q."/>
            <person name="Yang Y."/>
            <person name="Chu C."/>
            <person name="Yan X."/>
            <person name="He J."/>
            <person name="Li S."/>
        </authorList>
    </citation>
    <scope>NUCLEOTIDE SEQUENCE [LARGE SCALE GENOMIC DNA]</scope>
    <source>
        <strain evidence="1 2">DE-13</strain>
    </source>
</reference>
<dbReference type="KEGG" id="sbd:ATN00_07835"/>
<dbReference type="Proteomes" id="UP000056968">
    <property type="component" value="Chromosome"/>
</dbReference>
<dbReference type="AlphaFoldDB" id="A0A0S3EXR0"/>
<dbReference type="PANTHER" id="PTHR39456:SF1">
    <property type="entry name" value="METAL-DEPENDENT HYDROLASE"/>
    <property type="match status" value="1"/>
</dbReference>
<sequence length="291" mass="34619">MAPKVHKGNKMKVRFPKFDFSNIRARWAPNGEFAQRANAASLIPAYIEPYLLKVMIKAKPLIEPSKTRLVEELDIFIKQEMQHCKQHIAFNRRMHELGYAWLKPIERDYEATYKRFLETKSLRFNLAYCEGFESLSATACQLYFEDYNELLEGADAEPTDMWRWHLAEEFEHRTVCSDVYHELSGLNPIFAYFYRIYGYFYALVHLGRFQMMVSKKLLEHDRAKMTPAELKESLVRDKYARKVMGRHFVSFFFQICSPFYDPAKRREPQGYRAYLEQFEKKYDADREVVAA</sequence>
<dbReference type="InterPro" id="IPR016516">
    <property type="entry name" value="UCP07580"/>
</dbReference>
<evidence type="ECO:0008006" key="3">
    <source>
        <dbReference type="Google" id="ProtNLM"/>
    </source>
</evidence>
<dbReference type="OrthoDB" id="4760165at2"/>
<accession>A0A0S3EXR0</accession>
<evidence type="ECO:0000313" key="2">
    <source>
        <dbReference type="Proteomes" id="UP000056968"/>
    </source>
</evidence>
<dbReference type="PANTHER" id="PTHR39456">
    <property type="entry name" value="METAL-DEPENDENT HYDROLASE"/>
    <property type="match status" value="1"/>
</dbReference>
<protein>
    <recommendedName>
        <fullName evidence="3">Metal-dependent hydrolase</fullName>
    </recommendedName>
</protein>
<organism evidence="1 2">
    <name type="scientific">Sphingobium baderi</name>
    <dbReference type="NCBI Taxonomy" id="1332080"/>
    <lineage>
        <taxon>Bacteria</taxon>
        <taxon>Pseudomonadati</taxon>
        <taxon>Pseudomonadota</taxon>
        <taxon>Alphaproteobacteria</taxon>
        <taxon>Sphingomonadales</taxon>
        <taxon>Sphingomonadaceae</taxon>
        <taxon>Sphingobium</taxon>
    </lineage>
</organism>